<dbReference type="InterPro" id="IPR022973">
    <property type="entry name" value="Ribosomal_uL10_bac"/>
</dbReference>
<evidence type="ECO:0000256" key="1">
    <source>
        <dbReference type="ARBA" id="ARBA00002633"/>
    </source>
</evidence>
<evidence type="ECO:0000256" key="3">
    <source>
        <dbReference type="ARBA" id="ARBA00022980"/>
    </source>
</evidence>
<dbReference type="EMBL" id="JBAKFF010000001">
    <property type="protein sequence ID" value="MEX0429815.1"/>
    <property type="molecule type" value="Genomic_DNA"/>
</dbReference>
<comment type="caution">
    <text evidence="7">The sequence shown here is derived from an EMBL/GenBank/DDBJ whole genome shotgun (WGS) entry which is preliminary data.</text>
</comment>
<dbReference type="GO" id="GO:0005840">
    <property type="term" value="C:ribosome"/>
    <property type="evidence" value="ECO:0007669"/>
    <property type="project" value="UniProtKB-KW"/>
</dbReference>
<dbReference type="SUPFAM" id="SSF160369">
    <property type="entry name" value="Ribosomal protein L10-like"/>
    <property type="match status" value="1"/>
</dbReference>
<evidence type="ECO:0000256" key="5">
    <source>
        <dbReference type="ARBA" id="ARBA00035202"/>
    </source>
</evidence>
<reference evidence="7 8" key="1">
    <citation type="submission" date="2024-02" db="EMBL/GenBank/DDBJ databases">
        <title>New especies of Spiribacter isolated from saline water.</title>
        <authorList>
            <person name="Leon M.J."/>
            <person name="De La Haba R."/>
            <person name="Sanchez-Porro C."/>
            <person name="Ventosa A."/>
        </authorList>
    </citation>
    <scope>NUCLEOTIDE SEQUENCE [LARGE SCALE GENOMIC DNA]</scope>
    <source>
        <strain evidence="8">ag22IC4-189</strain>
    </source>
</reference>
<dbReference type="PANTHER" id="PTHR11560">
    <property type="entry name" value="39S RIBOSOMAL PROTEIN L10, MITOCHONDRIAL"/>
    <property type="match status" value="1"/>
</dbReference>
<name>A0ABV3T3N2_9GAMM</name>
<dbReference type="InterPro" id="IPR047865">
    <property type="entry name" value="Ribosomal_uL10_bac_type"/>
</dbReference>
<dbReference type="Gene3D" id="6.10.250.2350">
    <property type="match status" value="1"/>
</dbReference>
<accession>A0ABV3T3N2</accession>
<comment type="subunit">
    <text evidence="6">Part of the ribosomal stalk of the 50S ribosomal subunit. The N-terminus interacts with L11 and the large rRNA to form the base of the stalk. The C-terminus forms an elongated spine to which L12 dimers bind in a sequential fashion forming a multimeric L10(L12)X complex.</text>
</comment>
<evidence type="ECO:0000313" key="7">
    <source>
        <dbReference type="EMBL" id="MEX0429815.1"/>
    </source>
</evidence>
<comment type="function">
    <text evidence="1 6">Forms part of the ribosomal stalk, playing a central role in the interaction of the ribosome with GTP-bound translation factors.</text>
</comment>
<dbReference type="InterPro" id="IPR002363">
    <property type="entry name" value="Ribosomal_uL10_CS_bac"/>
</dbReference>
<keyword evidence="3 6" id="KW-0689">Ribosomal protein</keyword>
<keyword evidence="6" id="KW-0694">RNA-binding</keyword>
<dbReference type="Gene3D" id="3.30.70.1730">
    <property type="match status" value="1"/>
</dbReference>
<proteinExistence type="inferred from homology"/>
<dbReference type="HAMAP" id="MF_00362">
    <property type="entry name" value="Ribosomal_uL10"/>
    <property type="match status" value="1"/>
</dbReference>
<evidence type="ECO:0000313" key="8">
    <source>
        <dbReference type="Proteomes" id="UP001556637"/>
    </source>
</evidence>
<dbReference type="NCBIfam" id="NF000955">
    <property type="entry name" value="PRK00099.1-1"/>
    <property type="match status" value="1"/>
</dbReference>
<keyword evidence="6" id="KW-0699">rRNA-binding</keyword>
<keyword evidence="8" id="KW-1185">Reference proteome</keyword>
<gene>
    <name evidence="6 7" type="primary">rplJ</name>
    <name evidence="7" type="ORF">V6X30_00170</name>
</gene>
<evidence type="ECO:0000256" key="4">
    <source>
        <dbReference type="ARBA" id="ARBA00023274"/>
    </source>
</evidence>
<protein>
    <recommendedName>
        <fullName evidence="5 6">Large ribosomal subunit protein uL10</fullName>
    </recommendedName>
</protein>
<dbReference type="PROSITE" id="PS01109">
    <property type="entry name" value="RIBOSOMAL_L10"/>
    <property type="match status" value="1"/>
</dbReference>
<dbReference type="InterPro" id="IPR043141">
    <property type="entry name" value="Ribosomal_uL10-like_sf"/>
</dbReference>
<dbReference type="CDD" id="cd05797">
    <property type="entry name" value="Ribosomal_L10"/>
    <property type="match status" value="1"/>
</dbReference>
<keyword evidence="4 6" id="KW-0687">Ribonucleoprotein</keyword>
<dbReference type="RefSeq" id="WP_367982624.1">
    <property type="nucleotide sequence ID" value="NZ_JBAKFF010000001.1"/>
</dbReference>
<organism evidence="7 8">
    <name type="scientific">Spiribacter insolitus</name>
    <dbReference type="NCBI Taxonomy" id="3122417"/>
    <lineage>
        <taxon>Bacteria</taxon>
        <taxon>Pseudomonadati</taxon>
        <taxon>Pseudomonadota</taxon>
        <taxon>Gammaproteobacteria</taxon>
        <taxon>Chromatiales</taxon>
        <taxon>Ectothiorhodospiraceae</taxon>
        <taxon>Spiribacter</taxon>
    </lineage>
</organism>
<dbReference type="Pfam" id="PF00466">
    <property type="entry name" value="Ribosomal_L10"/>
    <property type="match status" value="1"/>
</dbReference>
<comment type="similarity">
    <text evidence="2 6">Belongs to the universal ribosomal protein uL10 family.</text>
</comment>
<evidence type="ECO:0000256" key="2">
    <source>
        <dbReference type="ARBA" id="ARBA00008889"/>
    </source>
</evidence>
<evidence type="ECO:0000256" key="6">
    <source>
        <dbReference type="HAMAP-Rule" id="MF_00362"/>
    </source>
</evidence>
<dbReference type="Proteomes" id="UP001556637">
    <property type="component" value="Unassembled WGS sequence"/>
</dbReference>
<sequence length="175" mass="18868">MGVSLEQKKRMVQEVAEVAGQAHSALAAEYRGLSAGEMDTLRVQAREAGVYVRVVKNTLAKRAVEGTEFECMTDELQGPLLLAFSQEDPGSAARVLKSFSKEHDQLVVTMLAVGGEKFPGSEIDRLATLPTYDEAISRLMATMKAPVQKFATTLNEVPGKLVRTVAAVKDAKQSG</sequence>
<dbReference type="InterPro" id="IPR001790">
    <property type="entry name" value="Ribosomal_uL10"/>
</dbReference>